<dbReference type="GeneID" id="87106094"/>
<organism evidence="1 2">
    <name type="scientific">Mesotoga prima MesG1.Ag.4.2</name>
    <dbReference type="NCBI Taxonomy" id="660470"/>
    <lineage>
        <taxon>Bacteria</taxon>
        <taxon>Thermotogati</taxon>
        <taxon>Thermotogota</taxon>
        <taxon>Thermotogae</taxon>
        <taxon>Kosmotogales</taxon>
        <taxon>Kosmotogaceae</taxon>
        <taxon>Mesotoga</taxon>
    </lineage>
</organism>
<sequence length="178" mass="19728">MAKIHELIVDLNSFEFKKTIDLVLDPGFTDEIKLLSNVDVHIELYKDKDSIIVTGSVKTVVEDRCARCLKVVSIPVEGTVEATYVQRDSLPLVREGAGDDLENLLPLEGDLLDLSDRVIEAIIVEVPQKVLCKKDCAGLCPFCGADLNEEPNHSCQKKEEMPDGWHKAIAELKGKLKS</sequence>
<accession>I2F220</accession>
<proteinExistence type="predicted"/>
<name>I2F220_9BACT</name>
<reference evidence="1 2" key="1">
    <citation type="journal article" date="2012" name="Genome Biol. Evol.">
        <title>Genome Sequence of the Mesophilic Thermotogales Bacterium Mesotoga prima MesG1.Ag.4.2 Reveals the Largest Thermotogales Genome To Date.</title>
        <authorList>
            <person name="Zhaxybayeva O."/>
            <person name="Swithers K.S."/>
            <person name="Foght J."/>
            <person name="Green A.G."/>
            <person name="Bruce D."/>
            <person name="Detter C."/>
            <person name="Han S."/>
            <person name="Teshima H."/>
            <person name="Han J."/>
            <person name="Woyke T."/>
            <person name="Pitluck S."/>
            <person name="Nolan M."/>
            <person name="Ivanova N."/>
            <person name="Pati A."/>
            <person name="Land M.L."/>
            <person name="Dlutek M."/>
            <person name="Doolittle W.F."/>
            <person name="Noll K.M."/>
            <person name="Nesbo C.L."/>
        </authorList>
    </citation>
    <scope>NUCLEOTIDE SEQUENCE [LARGE SCALE GENOMIC DNA]</scope>
    <source>
        <strain evidence="2">mesG1.Ag.4.2</strain>
    </source>
</reference>
<evidence type="ECO:0000313" key="2">
    <source>
        <dbReference type="Proteomes" id="UP000002881"/>
    </source>
</evidence>
<dbReference type="Proteomes" id="UP000002881">
    <property type="component" value="Chromosome"/>
</dbReference>
<protein>
    <submittedName>
        <fullName evidence="1">Putative metal-binding protein, possibly nucleic-acid binding protein</fullName>
    </submittedName>
</protein>
<dbReference type="STRING" id="660470.Theba_0239"/>
<dbReference type="RefSeq" id="WP_014730135.1">
    <property type="nucleotide sequence ID" value="NC_017934.1"/>
</dbReference>
<dbReference type="PANTHER" id="PTHR34374:SF1">
    <property type="entry name" value="LARGE RIBOSOMAL RNA SUBUNIT ACCUMULATION PROTEIN YCED HOMOLOG 1, CHLOROPLASTIC"/>
    <property type="match status" value="1"/>
</dbReference>
<dbReference type="InterPro" id="IPR003772">
    <property type="entry name" value="YceD"/>
</dbReference>
<dbReference type="HOGENOM" id="CLU_100236_1_1_0"/>
<keyword evidence="2" id="KW-1185">Reference proteome</keyword>
<evidence type="ECO:0000313" key="1">
    <source>
        <dbReference type="EMBL" id="AFK05973.1"/>
    </source>
</evidence>
<dbReference type="eggNOG" id="COG1399">
    <property type="taxonomic scope" value="Bacteria"/>
</dbReference>
<dbReference type="Pfam" id="PF02620">
    <property type="entry name" value="YceD"/>
    <property type="match status" value="1"/>
</dbReference>
<dbReference type="PANTHER" id="PTHR34374">
    <property type="entry name" value="LARGE RIBOSOMAL RNA SUBUNIT ACCUMULATION PROTEIN YCED HOMOLOG 1, CHLOROPLASTIC"/>
    <property type="match status" value="1"/>
</dbReference>
<dbReference type="KEGG" id="mpg:Theba_0239"/>
<dbReference type="AlphaFoldDB" id="I2F220"/>
<gene>
    <name evidence="1" type="ORF">Theba_0239</name>
</gene>
<dbReference type="EMBL" id="CP003532">
    <property type="protein sequence ID" value="AFK05973.1"/>
    <property type="molecule type" value="Genomic_DNA"/>
</dbReference>